<proteinExistence type="predicted"/>
<evidence type="ECO:0000256" key="1">
    <source>
        <dbReference type="SAM" id="MobiDB-lite"/>
    </source>
</evidence>
<evidence type="ECO:0000313" key="2">
    <source>
        <dbReference type="EMBL" id="ETO26494.1"/>
    </source>
</evidence>
<name>X6NLB0_RETFI</name>
<accession>X6NLB0</accession>
<sequence length="123" mass="13977">MCQVHDSCRINWANESGWLIFDEGMVWGGYCEVMFYPDNSDHKSIKIFGGSLFNRKLEECRQKFNEVRNNHEIFGEVEGDGEIKGPGSGEDDAGSENEVPGLNGIQQNKNENKNEEESKENEE</sequence>
<dbReference type="EMBL" id="ASPP01007841">
    <property type="protein sequence ID" value="ETO26494.1"/>
    <property type="molecule type" value="Genomic_DNA"/>
</dbReference>
<dbReference type="Proteomes" id="UP000023152">
    <property type="component" value="Unassembled WGS sequence"/>
</dbReference>
<dbReference type="AlphaFoldDB" id="X6NLB0"/>
<keyword evidence="3" id="KW-1185">Reference proteome</keyword>
<protein>
    <submittedName>
        <fullName evidence="2">Uncharacterized protein</fullName>
    </submittedName>
</protein>
<gene>
    <name evidence="2" type="ORF">RFI_10643</name>
</gene>
<comment type="caution">
    <text evidence="2">The sequence shown here is derived from an EMBL/GenBank/DDBJ whole genome shotgun (WGS) entry which is preliminary data.</text>
</comment>
<evidence type="ECO:0000313" key="3">
    <source>
        <dbReference type="Proteomes" id="UP000023152"/>
    </source>
</evidence>
<organism evidence="2 3">
    <name type="scientific">Reticulomyxa filosa</name>
    <dbReference type="NCBI Taxonomy" id="46433"/>
    <lineage>
        <taxon>Eukaryota</taxon>
        <taxon>Sar</taxon>
        <taxon>Rhizaria</taxon>
        <taxon>Retaria</taxon>
        <taxon>Foraminifera</taxon>
        <taxon>Monothalamids</taxon>
        <taxon>Reticulomyxidae</taxon>
        <taxon>Reticulomyxa</taxon>
    </lineage>
</organism>
<feature type="region of interest" description="Disordered" evidence="1">
    <location>
        <begin position="71"/>
        <end position="123"/>
    </location>
</feature>
<reference evidence="2 3" key="1">
    <citation type="journal article" date="2013" name="Curr. Biol.">
        <title>The Genome of the Foraminiferan Reticulomyxa filosa.</title>
        <authorList>
            <person name="Glockner G."/>
            <person name="Hulsmann N."/>
            <person name="Schleicher M."/>
            <person name="Noegel A.A."/>
            <person name="Eichinger L."/>
            <person name="Gallinger C."/>
            <person name="Pawlowski J."/>
            <person name="Sierra R."/>
            <person name="Euteneuer U."/>
            <person name="Pillet L."/>
            <person name="Moustafa A."/>
            <person name="Platzer M."/>
            <person name="Groth M."/>
            <person name="Szafranski K."/>
            <person name="Schliwa M."/>
        </authorList>
    </citation>
    <scope>NUCLEOTIDE SEQUENCE [LARGE SCALE GENOMIC DNA]</scope>
</reference>